<feature type="domain" description="START" evidence="2">
    <location>
        <begin position="90"/>
        <end position="277"/>
    </location>
</feature>
<dbReference type="InterPro" id="IPR002913">
    <property type="entry name" value="START_lipid-bd_dom"/>
</dbReference>
<evidence type="ECO:0000256" key="1">
    <source>
        <dbReference type="SAM" id="MobiDB-lite"/>
    </source>
</evidence>
<accession>A0AA35WWA7</accession>
<evidence type="ECO:0000313" key="3">
    <source>
        <dbReference type="EMBL" id="CAI8029005.1"/>
    </source>
</evidence>
<keyword evidence="4" id="KW-1185">Reference proteome</keyword>
<reference evidence="3" key="1">
    <citation type="submission" date="2023-03" db="EMBL/GenBank/DDBJ databases">
        <authorList>
            <person name="Steffen K."/>
            <person name="Cardenas P."/>
        </authorList>
    </citation>
    <scope>NUCLEOTIDE SEQUENCE</scope>
</reference>
<protein>
    <submittedName>
        <fullName evidence="3">START domain-containing protein 10</fullName>
    </submittedName>
</protein>
<dbReference type="PANTHER" id="PTHR19308:SF14">
    <property type="entry name" value="START DOMAIN-CONTAINING PROTEIN"/>
    <property type="match status" value="1"/>
</dbReference>
<dbReference type="GO" id="GO:0008289">
    <property type="term" value="F:lipid binding"/>
    <property type="evidence" value="ECO:0007669"/>
    <property type="project" value="InterPro"/>
</dbReference>
<dbReference type="PROSITE" id="PS50848">
    <property type="entry name" value="START"/>
    <property type="match status" value="1"/>
</dbReference>
<feature type="non-terminal residue" evidence="3">
    <location>
        <position position="1"/>
    </location>
</feature>
<dbReference type="PANTHER" id="PTHR19308">
    <property type="entry name" value="PHOSPHATIDYLCHOLINE TRANSFER PROTEIN"/>
    <property type="match status" value="1"/>
</dbReference>
<sequence>ETPTEPEATNLPHQHSFIITLGCVSPVSTVAHCQRTRTMSSGSGEEMGKDQTTAEAATEAGPQPPYDEDFNPFSEKDKEKILHEEGCKEEAEGWKFVNSSQYTEVWRKADTSKPVHLVKGYLQFPGIPPNVVADLIHNSERRKEWDTFFDVIEVVEEHKNFRVMYWLSKLPLTISDRDVVQFIRREYDESTNTTYFLYRNATHPNYPERRGIVRAETILSGVIVRPDPEDPGSTKLSLMLQTDMKGWIPHMIVNTIAARSPKQWRDSLANFYTNVYSKELEKQRSSGDGAQGKEEDGQGQAEAGAEKQE</sequence>
<dbReference type="SUPFAM" id="SSF55961">
    <property type="entry name" value="Bet v1-like"/>
    <property type="match status" value="1"/>
</dbReference>
<name>A0AA35WWA7_GEOBA</name>
<feature type="region of interest" description="Disordered" evidence="1">
    <location>
        <begin position="280"/>
        <end position="309"/>
    </location>
</feature>
<feature type="compositionally biased region" description="Basic and acidic residues" evidence="1">
    <location>
        <begin position="280"/>
        <end position="296"/>
    </location>
</feature>
<dbReference type="Proteomes" id="UP001174909">
    <property type="component" value="Unassembled WGS sequence"/>
</dbReference>
<dbReference type="EMBL" id="CASHTH010002372">
    <property type="protein sequence ID" value="CAI8029005.1"/>
    <property type="molecule type" value="Genomic_DNA"/>
</dbReference>
<dbReference type="InterPro" id="IPR051213">
    <property type="entry name" value="START_lipid_transfer"/>
</dbReference>
<dbReference type="SMART" id="SM00234">
    <property type="entry name" value="START"/>
    <property type="match status" value="1"/>
</dbReference>
<dbReference type="AlphaFoldDB" id="A0AA35WWA7"/>
<dbReference type="InterPro" id="IPR023393">
    <property type="entry name" value="START-like_dom_sf"/>
</dbReference>
<dbReference type="Pfam" id="PF01852">
    <property type="entry name" value="START"/>
    <property type="match status" value="1"/>
</dbReference>
<dbReference type="Gene3D" id="3.30.530.20">
    <property type="match status" value="1"/>
</dbReference>
<proteinExistence type="predicted"/>
<dbReference type="CDD" id="cd00177">
    <property type="entry name" value="START"/>
    <property type="match status" value="1"/>
</dbReference>
<dbReference type="GO" id="GO:0005737">
    <property type="term" value="C:cytoplasm"/>
    <property type="evidence" value="ECO:0007669"/>
    <property type="project" value="UniProtKB-ARBA"/>
</dbReference>
<organism evidence="3 4">
    <name type="scientific">Geodia barretti</name>
    <name type="common">Barrett's horny sponge</name>
    <dbReference type="NCBI Taxonomy" id="519541"/>
    <lineage>
        <taxon>Eukaryota</taxon>
        <taxon>Metazoa</taxon>
        <taxon>Porifera</taxon>
        <taxon>Demospongiae</taxon>
        <taxon>Heteroscleromorpha</taxon>
        <taxon>Tetractinellida</taxon>
        <taxon>Astrophorina</taxon>
        <taxon>Geodiidae</taxon>
        <taxon>Geodia</taxon>
    </lineage>
</organism>
<gene>
    <name evidence="3" type="ORF">GBAR_LOCUS16496</name>
</gene>
<comment type="caution">
    <text evidence="3">The sequence shown here is derived from an EMBL/GenBank/DDBJ whole genome shotgun (WGS) entry which is preliminary data.</text>
</comment>
<feature type="region of interest" description="Disordered" evidence="1">
    <location>
        <begin position="36"/>
        <end position="73"/>
    </location>
</feature>
<evidence type="ECO:0000313" key="4">
    <source>
        <dbReference type="Proteomes" id="UP001174909"/>
    </source>
</evidence>
<evidence type="ECO:0000259" key="2">
    <source>
        <dbReference type="PROSITE" id="PS50848"/>
    </source>
</evidence>